<name>A0A852WFF3_9MICO</name>
<dbReference type="Proteomes" id="UP000573599">
    <property type="component" value="Unassembled WGS sequence"/>
</dbReference>
<keyword evidence="2" id="KW-1185">Reference proteome</keyword>
<dbReference type="RefSeq" id="WP_179422024.1">
    <property type="nucleotide sequence ID" value="NZ_JACCAB010000001.1"/>
</dbReference>
<reference evidence="1 2" key="1">
    <citation type="submission" date="2020-07" db="EMBL/GenBank/DDBJ databases">
        <title>Sequencing the genomes of 1000 actinobacteria strains.</title>
        <authorList>
            <person name="Klenk H.-P."/>
        </authorList>
    </citation>
    <scope>NUCLEOTIDE SEQUENCE [LARGE SCALE GENOMIC DNA]</scope>
    <source>
        <strain evidence="1 2">DSM 23987</strain>
    </source>
</reference>
<proteinExistence type="predicted"/>
<sequence>MRWDALFEDLAGQWNAESRRELDAEVADRTRRERASVGLYERLSAAGTDLLTVTLRSGDVVRGRVADVGDGWLLLASHPGAPPAGASSGAALVPFAAVTALTGLSSRAGGTTLGRRFGLGYALRGLSRDRATVLLTDLTGAVVTGTIDAVGRDVLELSQHAADLPRRPENVTGRRLVPFAAVVLLRPA</sequence>
<gene>
    <name evidence="1" type="ORF">BJ986_002205</name>
</gene>
<organism evidence="1 2">
    <name type="scientific">Pedococcus badiiscoriae</name>
    <dbReference type="NCBI Taxonomy" id="642776"/>
    <lineage>
        <taxon>Bacteria</taxon>
        <taxon>Bacillati</taxon>
        <taxon>Actinomycetota</taxon>
        <taxon>Actinomycetes</taxon>
        <taxon>Micrococcales</taxon>
        <taxon>Intrasporangiaceae</taxon>
        <taxon>Pedococcus</taxon>
    </lineage>
</organism>
<evidence type="ECO:0000313" key="1">
    <source>
        <dbReference type="EMBL" id="NYG07718.1"/>
    </source>
</evidence>
<accession>A0A852WFF3</accession>
<evidence type="ECO:0000313" key="2">
    <source>
        <dbReference type="Proteomes" id="UP000573599"/>
    </source>
</evidence>
<comment type="caution">
    <text evidence="1">The sequence shown here is derived from an EMBL/GenBank/DDBJ whole genome shotgun (WGS) entry which is preliminary data.</text>
</comment>
<protein>
    <submittedName>
        <fullName evidence="1">Uncharacterized protein</fullName>
    </submittedName>
</protein>
<dbReference type="AlphaFoldDB" id="A0A852WFF3"/>
<dbReference type="EMBL" id="JACCAB010000001">
    <property type="protein sequence ID" value="NYG07718.1"/>
    <property type="molecule type" value="Genomic_DNA"/>
</dbReference>